<sequence length="81" mass="9290">MEKTYHVTVERGFATLLTRCAHFALAHNVVIRLDSFRLEPTPEALVEALALPIDTHTELRLTVNDDSTVDEFERFLSTYQL</sequence>
<evidence type="ECO:0000313" key="1">
    <source>
        <dbReference type="EMBL" id="MDL5376284.1"/>
    </source>
</evidence>
<protein>
    <recommendedName>
        <fullName evidence="3">HPr family phosphocarrier protein</fullName>
    </recommendedName>
</protein>
<proteinExistence type="predicted"/>
<dbReference type="EMBL" id="JASWER010000003">
    <property type="protein sequence ID" value="MDL5376284.1"/>
    <property type="molecule type" value="Genomic_DNA"/>
</dbReference>
<reference evidence="1 2" key="1">
    <citation type="submission" date="2023-06" db="EMBL/GenBank/DDBJ databases">
        <title>Influencing factors and mechanism of Cr(VI) reduction by facultative anaerobic Exiguobacterium sp. PY14.</title>
        <authorList>
            <person name="Zou L."/>
        </authorList>
    </citation>
    <scope>NUCLEOTIDE SEQUENCE [LARGE SCALE GENOMIC DNA]</scope>
    <source>
        <strain evidence="1 2">PY14</strain>
    </source>
</reference>
<accession>A0ABT7MM53</accession>
<evidence type="ECO:0000313" key="2">
    <source>
        <dbReference type="Proteomes" id="UP001230807"/>
    </source>
</evidence>
<gene>
    <name evidence="1" type="ORF">QR695_04610</name>
</gene>
<keyword evidence="2" id="KW-1185">Reference proteome</keyword>
<evidence type="ECO:0008006" key="3">
    <source>
        <dbReference type="Google" id="ProtNLM"/>
    </source>
</evidence>
<dbReference type="RefSeq" id="WP_214714411.1">
    <property type="nucleotide sequence ID" value="NZ_CP183077.1"/>
</dbReference>
<dbReference type="Proteomes" id="UP001230807">
    <property type="component" value="Unassembled WGS sequence"/>
</dbReference>
<name>A0ABT7MM53_9BACL</name>
<organism evidence="1 2">
    <name type="scientific">Exiguobacterium mexicanum</name>
    <dbReference type="NCBI Taxonomy" id="340146"/>
    <lineage>
        <taxon>Bacteria</taxon>
        <taxon>Bacillati</taxon>
        <taxon>Bacillota</taxon>
        <taxon>Bacilli</taxon>
        <taxon>Bacillales</taxon>
        <taxon>Bacillales Family XII. Incertae Sedis</taxon>
        <taxon>Exiguobacterium</taxon>
    </lineage>
</organism>
<comment type="caution">
    <text evidence="1">The sequence shown here is derived from an EMBL/GenBank/DDBJ whole genome shotgun (WGS) entry which is preliminary data.</text>
</comment>